<reference evidence="3 4" key="1">
    <citation type="submission" date="2019-05" db="EMBL/GenBank/DDBJ databases">
        <authorList>
            <consortium name="Pathogen Informatics"/>
        </authorList>
    </citation>
    <scope>NUCLEOTIDE SEQUENCE [LARGE SCALE GENOMIC DNA]</scope>
    <source>
        <strain evidence="3 4">NCTC12204</strain>
    </source>
</reference>
<comment type="similarity">
    <text evidence="1">Belongs to the polysaccharide synthase family.</text>
</comment>
<evidence type="ECO:0000313" key="4">
    <source>
        <dbReference type="Proteomes" id="UP000352698"/>
    </source>
</evidence>
<dbReference type="CDD" id="cd05237">
    <property type="entry name" value="UDP_invert_4-6DH_SDR_e"/>
    <property type="match status" value="1"/>
</dbReference>
<dbReference type="Pfam" id="PF13727">
    <property type="entry name" value="CoA_binding_3"/>
    <property type="match status" value="1"/>
</dbReference>
<dbReference type="AlphaFoldDB" id="A0A7Z9DKD9"/>
<dbReference type="EC" id="5.1.3.2" evidence="3"/>
<accession>A0A7Z9DKD9</accession>
<dbReference type="InterPro" id="IPR051203">
    <property type="entry name" value="Polysaccharide_Synthase-Rel"/>
</dbReference>
<dbReference type="Pfam" id="PF02719">
    <property type="entry name" value="Polysacc_synt_2"/>
    <property type="match status" value="1"/>
</dbReference>
<proteinExistence type="inferred from homology"/>
<comment type="caution">
    <text evidence="3">The sequence shown here is derived from an EMBL/GenBank/DDBJ whole genome shotgun (WGS) entry which is preliminary data.</text>
</comment>
<evidence type="ECO:0000259" key="2">
    <source>
        <dbReference type="Pfam" id="PF02719"/>
    </source>
</evidence>
<dbReference type="GO" id="GO:0003978">
    <property type="term" value="F:UDP-glucose 4-epimerase activity"/>
    <property type="evidence" value="ECO:0007669"/>
    <property type="project" value="UniProtKB-EC"/>
</dbReference>
<dbReference type="SUPFAM" id="SSF51735">
    <property type="entry name" value="NAD(P)-binding Rossmann-fold domains"/>
    <property type="match status" value="2"/>
</dbReference>
<dbReference type="InterPro" id="IPR036291">
    <property type="entry name" value="NAD(P)-bd_dom_sf"/>
</dbReference>
<dbReference type="InterPro" id="IPR003869">
    <property type="entry name" value="Polysac_CapD-like"/>
</dbReference>
<evidence type="ECO:0000313" key="3">
    <source>
        <dbReference type="EMBL" id="VTQ65372.1"/>
    </source>
</evidence>
<name>A0A7Z9DKD9_ENTHR</name>
<dbReference type="PANTHER" id="PTHR43318">
    <property type="entry name" value="UDP-N-ACETYLGLUCOSAMINE 4,6-DEHYDRATASE"/>
    <property type="match status" value="1"/>
</dbReference>
<feature type="domain" description="Polysaccharide biosynthesis protein CapD-like" evidence="2">
    <location>
        <begin position="289"/>
        <end position="570"/>
    </location>
</feature>
<gene>
    <name evidence="3" type="primary">capD_1</name>
    <name evidence="3" type="ORF">NCTC12204_01708</name>
</gene>
<dbReference type="PANTHER" id="PTHR43318:SF1">
    <property type="entry name" value="POLYSACCHARIDE BIOSYNTHESIS PROTEIN EPSC-RELATED"/>
    <property type="match status" value="1"/>
</dbReference>
<keyword evidence="3" id="KW-0413">Isomerase</keyword>
<dbReference type="RefSeq" id="WP_010737787.1">
    <property type="nucleotide sequence ID" value="NZ_CABEEP010000001.1"/>
</dbReference>
<organism evidence="3 4">
    <name type="scientific">Enterococcus hirae</name>
    <dbReference type="NCBI Taxonomy" id="1354"/>
    <lineage>
        <taxon>Bacteria</taxon>
        <taxon>Bacillati</taxon>
        <taxon>Bacillota</taxon>
        <taxon>Bacilli</taxon>
        <taxon>Lactobacillales</taxon>
        <taxon>Enterococcaceae</taxon>
        <taxon>Enterococcus</taxon>
    </lineage>
</organism>
<dbReference type="Proteomes" id="UP000352698">
    <property type="component" value="Unassembled WGS sequence"/>
</dbReference>
<evidence type="ECO:0000256" key="1">
    <source>
        <dbReference type="ARBA" id="ARBA00007430"/>
    </source>
</evidence>
<dbReference type="Gene3D" id="3.40.50.720">
    <property type="entry name" value="NAD(P)-binding Rossmann-like Domain"/>
    <property type="match status" value="2"/>
</dbReference>
<dbReference type="EMBL" id="CABEEP010000001">
    <property type="protein sequence ID" value="VTQ65372.1"/>
    <property type="molecule type" value="Genomic_DNA"/>
</dbReference>
<protein>
    <submittedName>
        <fullName evidence="3">Extracellular polysaccharide biosynthesis</fullName>
        <ecNumber evidence="3">5.1.3.2</ecNumber>
    </submittedName>
</protein>
<sequence>MIKPTRKIKAISLVLLDSFLIILANYISFIFMVPFVIINRDYLAITLISSVVCYLFYGGIFKVFTRINRYTNLNELLGIFAALTFMLFSIFPLFYLFNQELMYQISLRLVVFSYIMALLLVASSRLGWRVWVELKNKNGRSNEKKVRILIIGAGDGGQLLYQSFLGSQIVNNIEVVGFVDDDCNKWGTYLLGKKVLGNTREINQLIQTFRINMVTIAIPSLPKKKIQQLVQSIENKNIKVNMVPSFEEVATGKINVSQLKEVDVIDLLGREEVSLDLESISHQLEGQTILVTGAGGSIGSEICRQVLAFEPAKLILLGHGENSIYSIHRELTTLDPQRKVEILPIIADIQDRERIFYLMEKYHPTIVYHAAAHKHVPLMEYNPTEAIKNNINGTKNVAEAAKKNHVKNFVMISSDKANRPPNVMGATKRIAEMLITSLNQSGETKFSAVRFGNVLGSRGSVIPLFKEQILRGGPIIVTDFRMTRYFMTIPEASRLVIQSGALAKGGEIFVLDMDKPIKIVDLAKNMIHLSGYTEDIEIVETGIRPGEKLYEELLLEKEKKETQIFEKIFVGDIKGFSLKEVTQLIEQLPEDESEAAKKVIAFANASNE</sequence>